<proteinExistence type="predicted"/>
<dbReference type="SUPFAM" id="SSF48452">
    <property type="entry name" value="TPR-like"/>
    <property type="match status" value="1"/>
</dbReference>
<evidence type="ECO:0000313" key="2">
    <source>
        <dbReference type="Proteomes" id="UP000020595"/>
    </source>
</evidence>
<reference evidence="1 2" key="1">
    <citation type="submission" date="2014-02" db="EMBL/GenBank/DDBJ databases">
        <title>Comparative genomics and transcriptomics to identify genetic mechanisms underlying the emergence of carbapenem resistant Acinetobacter baumannii (CRAb).</title>
        <authorList>
            <person name="Harris A.D."/>
            <person name="Johnson K.J."/>
            <person name="George J."/>
            <person name="Shefchek K."/>
            <person name="Daugherty S.C."/>
            <person name="Parankush S."/>
            <person name="Sadzewicz L."/>
            <person name="Tallon L."/>
            <person name="Sengamalay N."/>
            <person name="Hazen T.H."/>
            <person name="Rasko D.A."/>
        </authorList>
    </citation>
    <scope>NUCLEOTIDE SEQUENCE [LARGE SCALE GENOMIC DNA]</scope>
    <source>
        <strain evidence="1 2">1295743</strain>
    </source>
</reference>
<name>A0A009IN00_ACIB9</name>
<dbReference type="AlphaFoldDB" id="A0A009IN00"/>
<evidence type="ECO:0000313" key="1">
    <source>
        <dbReference type="EMBL" id="EXB06049.1"/>
    </source>
</evidence>
<organism evidence="1 2">
    <name type="scientific">Acinetobacter baumannii (strain 1295743)</name>
    <dbReference type="NCBI Taxonomy" id="1310613"/>
    <lineage>
        <taxon>Bacteria</taxon>
        <taxon>Pseudomonadati</taxon>
        <taxon>Pseudomonadota</taxon>
        <taxon>Gammaproteobacteria</taxon>
        <taxon>Moraxellales</taxon>
        <taxon>Moraxellaceae</taxon>
        <taxon>Acinetobacter</taxon>
        <taxon>Acinetobacter calcoaceticus/baumannii complex</taxon>
    </lineage>
</organism>
<accession>A0A009IN00</accession>
<dbReference type="RefSeq" id="WP_153561660.1">
    <property type="nucleotide sequence ID" value="NZ_JEWH01000017.1"/>
</dbReference>
<dbReference type="Proteomes" id="UP000020595">
    <property type="component" value="Unassembled WGS sequence"/>
</dbReference>
<gene>
    <name evidence="1" type="ORF">J512_1738</name>
</gene>
<evidence type="ECO:0008006" key="3">
    <source>
        <dbReference type="Google" id="ProtNLM"/>
    </source>
</evidence>
<dbReference type="Gene3D" id="1.25.40.10">
    <property type="entry name" value="Tetratricopeptide repeat domain"/>
    <property type="match status" value="1"/>
</dbReference>
<dbReference type="EMBL" id="JEWH01000017">
    <property type="protein sequence ID" value="EXB06049.1"/>
    <property type="molecule type" value="Genomic_DNA"/>
</dbReference>
<protein>
    <recommendedName>
        <fullName evidence="3">Tetratricopeptide repeat protein</fullName>
    </recommendedName>
</protein>
<dbReference type="InterPro" id="IPR011990">
    <property type="entry name" value="TPR-like_helical_dom_sf"/>
</dbReference>
<sequence>MPAHDELQRLVTTLSIDNFHECALKAKALAILRQAPEALDLLKKNHPTEILIQMIICTIGQLDKELDEIIEQNLDNNFIEEREQYIFNALSARRYFHVSSNQVGIFGEILPIEGKIDYDLEGMKKSFVFLQKAWQSAQKLGYPSDVTILMDISCLVYGYFNKFSELCSHLERILIERPNHIEIIRQYIRILFNCEKYKEIIEIIEKLNNLDVDESGIKILSYYHLGKSKQCLELIGKYEHTLLANPRENTSAIFCIGIEIAEATFQKSLAEKYKKIVKTLANGEAFMAIQNFVSASNMNKSRSNEFAQDLYQTYLKLGKPFVIAEQLLSYLDPHNKETAHQVIELAEKVLSVREIRKNSYLDLAQAFFTTERWEEAEKLAEKNIAKGIAVSKWKLVQAAALQNQGKVGIAYKTIEEVINSEDIGREEQEFFISLSLSLGLIDKVVDLLEENLANSTDIKNNILIIRRLIAIYINRPEYGEKLKSAILKYGTLIDQNNCEQEGDYLHLCLLNNPFNNNDDSLDYRQRLEKYIKKFPNSSVLKCVEFNPENGIDGFIETLNQITGVTAEQIELWESNKQKLRKKELPIPFCMRGNFLQNTRDVYTTWLLSKSCKEEELEFKIVHSYHMDKDKFFELIDTCDFILFDETSLLILNELNLLDIFLASLSKFYILQSSFNEINLTAHEPISINNKISISILKSIQNNIEKLQLVEDKEYEVFKYDCISKDKNGLLLTEDLYLSGFIRQHNPNILCANIFNILEFFLYKNILSQDVVFEKVVNCFLLGIVDFNVRFDFLGKIIDYYLCKRGVENYEDTNFKNIFDKLLAERKGYRDKQKIFLDMFGFTNIENLSPNTLLSLISKLLEENSTLDPQKVINTWFIYCGL</sequence>
<comment type="caution">
    <text evidence="1">The sequence shown here is derived from an EMBL/GenBank/DDBJ whole genome shotgun (WGS) entry which is preliminary data.</text>
</comment>
<feature type="non-terminal residue" evidence="1">
    <location>
        <position position="881"/>
    </location>
</feature>